<accession>A0A9P0E7D3</accession>
<evidence type="ECO:0000256" key="1">
    <source>
        <dbReference type="SAM" id="MobiDB-lite"/>
    </source>
</evidence>
<dbReference type="Proteomes" id="UP001152798">
    <property type="component" value="Chromosome 2"/>
</dbReference>
<feature type="region of interest" description="Disordered" evidence="1">
    <location>
        <begin position="19"/>
        <end position="38"/>
    </location>
</feature>
<proteinExistence type="predicted"/>
<dbReference type="AlphaFoldDB" id="A0A9P0E7D3"/>
<dbReference type="EMBL" id="OV725078">
    <property type="protein sequence ID" value="CAH1392981.1"/>
    <property type="molecule type" value="Genomic_DNA"/>
</dbReference>
<gene>
    <name evidence="2" type="ORF">NEZAVI_LOCUS3718</name>
</gene>
<reference evidence="2" key="1">
    <citation type="submission" date="2022-01" db="EMBL/GenBank/DDBJ databases">
        <authorList>
            <person name="King R."/>
        </authorList>
    </citation>
    <scope>NUCLEOTIDE SEQUENCE</scope>
</reference>
<evidence type="ECO:0000313" key="2">
    <source>
        <dbReference type="EMBL" id="CAH1392981.1"/>
    </source>
</evidence>
<sequence length="163" mass="19176">MEKRNFKESERQLECTVEITAAQSSSSDQRRQSSLVSSKTPDIKRVLYNKQAQNWTYQTDPSPPTSWLTSVRYIQTRQKLKDTYFMKMEGWLVEMCEQDIFHLNLMARRLGMRNFEFAARRMVLEARVKMYATKQFCYNIKSEGSIADNSEMVIAHPWSAQPL</sequence>
<name>A0A9P0E7D3_NEZVI</name>
<feature type="compositionally biased region" description="Low complexity" evidence="1">
    <location>
        <begin position="23"/>
        <end position="38"/>
    </location>
</feature>
<organism evidence="2 3">
    <name type="scientific">Nezara viridula</name>
    <name type="common">Southern green stink bug</name>
    <name type="synonym">Cimex viridulus</name>
    <dbReference type="NCBI Taxonomy" id="85310"/>
    <lineage>
        <taxon>Eukaryota</taxon>
        <taxon>Metazoa</taxon>
        <taxon>Ecdysozoa</taxon>
        <taxon>Arthropoda</taxon>
        <taxon>Hexapoda</taxon>
        <taxon>Insecta</taxon>
        <taxon>Pterygota</taxon>
        <taxon>Neoptera</taxon>
        <taxon>Paraneoptera</taxon>
        <taxon>Hemiptera</taxon>
        <taxon>Heteroptera</taxon>
        <taxon>Panheteroptera</taxon>
        <taxon>Pentatomomorpha</taxon>
        <taxon>Pentatomoidea</taxon>
        <taxon>Pentatomidae</taxon>
        <taxon>Pentatominae</taxon>
        <taxon>Nezara</taxon>
    </lineage>
</organism>
<keyword evidence="3" id="KW-1185">Reference proteome</keyword>
<evidence type="ECO:0000313" key="3">
    <source>
        <dbReference type="Proteomes" id="UP001152798"/>
    </source>
</evidence>
<protein>
    <submittedName>
        <fullName evidence="2">Uncharacterized protein</fullName>
    </submittedName>
</protein>